<protein>
    <recommendedName>
        <fullName evidence="2">DUF5648 domain-containing protein</fullName>
    </recommendedName>
</protein>
<proteinExistence type="predicted"/>
<dbReference type="Pfam" id="PF18885">
    <property type="entry name" value="DUF5648"/>
    <property type="match status" value="1"/>
</dbReference>
<name>A0AAW0BYZ2_9AGAR</name>
<keyword evidence="4" id="KW-1185">Reference proteome</keyword>
<evidence type="ECO:0000259" key="2">
    <source>
        <dbReference type="Pfam" id="PF18885"/>
    </source>
</evidence>
<gene>
    <name evidence="3" type="ORF">R3P38DRAFT_2618524</name>
</gene>
<accession>A0AAW0BYZ2</accession>
<feature type="domain" description="DUF5648" evidence="2">
    <location>
        <begin position="34"/>
        <end position="170"/>
    </location>
</feature>
<reference evidence="3 4" key="1">
    <citation type="journal article" date="2024" name="J Genomics">
        <title>Draft genome sequencing and assembly of Favolaschia claudopus CIRM-BRFM 2984 isolated from oak limbs.</title>
        <authorList>
            <person name="Navarro D."/>
            <person name="Drula E."/>
            <person name="Chaduli D."/>
            <person name="Cazenave R."/>
            <person name="Ahrendt S."/>
            <person name="Wang J."/>
            <person name="Lipzen A."/>
            <person name="Daum C."/>
            <person name="Barry K."/>
            <person name="Grigoriev I.V."/>
            <person name="Favel A."/>
            <person name="Rosso M.N."/>
            <person name="Martin F."/>
        </authorList>
    </citation>
    <scope>NUCLEOTIDE SEQUENCE [LARGE SCALE GENOMIC DNA]</scope>
    <source>
        <strain evidence="3 4">CIRM-BRFM 2984</strain>
    </source>
</reference>
<comment type="caution">
    <text evidence="3">The sequence shown here is derived from an EMBL/GenBank/DDBJ whole genome shotgun (WGS) entry which is preliminary data.</text>
</comment>
<evidence type="ECO:0000313" key="3">
    <source>
        <dbReference type="EMBL" id="KAK7032712.1"/>
    </source>
</evidence>
<dbReference type="EMBL" id="JAWWNJ010000023">
    <property type="protein sequence ID" value="KAK7032712.1"/>
    <property type="molecule type" value="Genomic_DNA"/>
</dbReference>
<dbReference type="AlphaFoldDB" id="A0AAW0BYZ2"/>
<organism evidence="3 4">
    <name type="scientific">Favolaschia claudopus</name>
    <dbReference type="NCBI Taxonomy" id="2862362"/>
    <lineage>
        <taxon>Eukaryota</taxon>
        <taxon>Fungi</taxon>
        <taxon>Dikarya</taxon>
        <taxon>Basidiomycota</taxon>
        <taxon>Agaricomycotina</taxon>
        <taxon>Agaricomycetes</taxon>
        <taxon>Agaricomycetidae</taxon>
        <taxon>Agaricales</taxon>
        <taxon>Marasmiineae</taxon>
        <taxon>Mycenaceae</taxon>
        <taxon>Favolaschia</taxon>
    </lineage>
</organism>
<feature type="signal peptide" evidence="1">
    <location>
        <begin position="1"/>
        <end position="24"/>
    </location>
</feature>
<dbReference type="InterPro" id="IPR043708">
    <property type="entry name" value="DUF5648"/>
</dbReference>
<evidence type="ECO:0000256" key="1">
    <source>
        <dbReference type="SAM" id="SignalP"/>
    </source>
</evidence>
<sequence>MKSIFSLLVAAAAVVAHTLPDLEARDDCGHSITPIYRMYNSKTFDHFYTTNAVETITAYANDEYLLEGVAAGAFPTQQGNTLPLYRLYNSGKHDHFYTTNPVERDFFTTNNGYKWEGTLALVYTTQICGSVPLYRLFAASVTDHFYTTSEAERANALNLGFTDEGVVAYVPAKGVVTGMPV</sequence>
<dbReference type="Proteomes" id="UP001362999">
    <property type="component" value="Unassembled WGS sequence"/>
</dbReference>
<feature type="chain" id="PRO_5043788121" description="DUF5648 domain-containing protein" evidence="1">
    <location>
        <begin position="25"/>
        <end position="181"/>
    </location>
</feature>
<evidence type="ECO:0000313" key="4">
    <source>
        <dbReference type="Proteomes" id="UP001362999"/>
    </source>
</evidence>
<keyword evidence="1" id="KW-0732">Signal</keyword>